<organism evidence="1 2">
    <name type="scientific">Candidatus Taylorbacteria bacterium RIFCSPHIGHO2_02_FULL_45_35</name>
    <dbReference type="NCBI Taxonomy" id="1802311"/>
    <lineage>
        <taxon>Bacteria</taxon>
        <taxon>Candidatus Tayloriibacteriota</taxon>
    </lineage>
</organism>
<evidence type="ECO:0000313" key="1">
    <source>
        <dbReference type="EMBL" id="OHA27446.1"/>
    </source>
</evidence>
<accession>A0A1G2MU89</accession>
<dbReference type="Proteomes" id="UP000177943">
    <property type="component" value="Unassembled WGS sequence"/>
</dbReference>
<name>A0A1G2MU89_9BACT</name>
<comment type="caution">
    <text evidence="1">The sequence shown here is derived from an EMBL/GenBank/DDBJ whole genome shotgun (WGS) entry which is preliminary data.</text>
</comment>
<dbReference type="EMBL" id="MHRP01000011">
    <property type="protein sequence ID" value="OHA27446.1"/>
    <property type="molecule type" value="Genomic_DNA"/>
</dbReference>
<protein>
    <submittedName>
        <fullName evidence="1">Uncharacterized protein</fullName>
    </submittedName>
</protein>
<dbReference type="AlphaFoldDB" id="A0A1G2MU89"/>
<sequence>MSKQKSSTYDLPSLGMWKHFCALVTENLPADISSGEIRQCERNPKLLQRALLTAVRRQWDIGYGTAVYVPDSEVMNIHGWKYPLRDMVWFGLEPYCRNVILNTAPVVAGHKAIFCVTSTIETANRQVEEMPTIYVTSAPRPHGVRPIKGVRIVITDEIGDEKPFTQLQGYMEEILLSEGCVARR</sequence>
<evidence type="ECO:0000313" key="2">
    <source>
        <dbReference type="Proteomes" id="UP000177943"/>
    </source>
</evidence>
<reference evidence="1 2" key="1">
    <citation type="journal article" date="2016" name="Nat. Commun.">
        <title>Thousands of microbial genomes shed light on interconnected biogeochemical processes in an aquifer system.</title>
        <authorList>
            <person name="Anantharaman K."/>
            <person name="Brown C.T."/>
            <person name="Hug L.A."/>
            <person name="Sharon I."/>
            <person name="Castelle C.J."/>
            <person name="Probst A.J."/>
            <person name="Thomas B.C."/>
            <person name="Singh A."/>
            <person name="Wilkins M.J."/>
            <person name="Karaoz U."/>
            <person name="Brodie E.L."/>
            <person name="Williams K.H."/>
            <person name="Hubbard S.S."/>
            <person name="Banfield J.F."/>
        </authorList>
    </citation>
    <scope>NUCLEOTIDE SEQUENCE [LARGE SCALE GENOMIC DNA]</scope>
</reference>
<proteinExistence type="predicted"/>
<gene>
    <name evidence="1" type="ORF">A3D56_00620</name>
</gene>